<organism evidence="2 3">
    <name type="scientific">Oceanisphaera psychrotolerans</name>
    <dbReference type="NCBI Taxonomy" id="1414654"/>
    <lineage>
        <taxon>Bacteria</taxon>
        <taxon>Pseudomonadati</taxon>
        <taxon>Pseudomonadota</taxon>
        <taxon>Gammaproteobacteria</taxon>
        <taxon>Aeromonadales</taxon>
        <taxon>Aeromonadaceae</taxon>
        <taxon>Oceanisphaera</taxon>
    </lineage>
</organism>
<dbReference type="PROSITE" id="PS50889">
    <property type="entry name" value="S4"/>
    <property type="match status" value="1"/>
</dbReference>
<name>A0A1J4QE21_9GAMM</name>
<dbReference type="SUPFAM" id="SSF55174">
    <property type="entry name" value="Alpha-L RNA-binding motif"/>
    <property type="match status" value="1"/>
</dbReference>
<gene>
    <name evidence="2" type="ORF">BFR47_12680</name>
</gene>
<evidence type="ECO:0000313" key="3">
    <source>
        <dbReference type="Proteomes" id="UP000243073"/>
    </source>
</evidence>
<protein>
    <submittedName>
        <fullName evidence="2">Ribosome-associated protein</fullName>
    </submittedName>
</protein>
<reference evidence="2 3" key="1">
    <citation type="submission" date="2016-07" db="EMBL/GenBank/DDBJ databases">
        <title>Draft Genome Sequence of Oceanisphaera psychrotolerans, isolated from coastal sediment samples.</title>
        <authorList>
            <person name="Zhuo S."/>
            <person name="Ruan Z."/>
        </authorList>
    </citation>
    <scope>NUCLEOTIDE SEQUENCE [LARGE SCALE GENOMIC DNA]</scope>
    <source>
        <strain evidence="2 3">LAM-WHM-ZC</strain>
    </source>
</reference>
<sequence length="71" mass="7819">MNEQFSLEGHGFIPLHNLLKVLGWCDSGAMAKMVIDDGLVQVNGEIEVRKRCKIVAGQCVSFNGQEVEVTE</sequence>
<evidence type="ECO:0000256" key="1">
    <source>
        <dbReference type="PROSITE-ProRule" id="PRU00182"/>
    </source>
</evidence>
<keyword evidence="1" id="KW-0694">RNA-binding</keyword>
<dbReference type="GO" id="GO:0003723">
    <property type="term" value="F:RNA binding"/>
    <property type="evidence" value="ECO:0007669"/>
    <property type="project" value="UniProtKB-KW"/>
</dbReference>
<dbReference type="InterPro" id="IPR036986">
    <property type="entry name" value="S4_RNA-bd_sf"/>
</dbReference>
<evidence type="ECO:0000313" key="2">
    <source>
        <dbReference type="EMBL" id="OIN11021.1"/>
    </source>
</evidence>
<dbReference type="AlphaFoldDB" id="A0A1J4QE21"/>
<dbReference type="CDD" id="cd00165">
    <property type="entry name" value="S4"/>
    <property type="match status" value="1"/>
</dbReference>
<dbReference type="STRING" id="1414654.BFR47_12680"/>
<proteinExistence type="predicted"/>
<dbReference type="OrthoDB" id="9802835at2"/>
<dbReference type="Pfam" id="PF13275">
    <property type="entry name" value="S4_2"/>
    <property type="match status" value="1"/>
</dbReference>
<dbReference type="RefSeq" id="WP_071472365.1">
    <property type="nucleotide sequence ID" value="NZ_MDKE01000014.1"/>
</dbReference>
<dbReference type="Gene3D" id="3.10.290.10">
    <property type="entry name" value="RNA-binding S4 domain"/>
    <property type="match status" value="1"/>
</dbReference>
<comment type="caution">
    <text evidence="2">The sequence shown here is derived from an EMBL/GenBank/DDBJ whole genome shotgun (WGS) entry which is preliminary data.</text>
</comment>
<dbReference type="NCBIfam" id="NF008561">
    <property type="entry name" value="PRK11507.1"/>
    <property type="match status" value="1"/>
</dbReference>
<dbReference type="Proteomes" id="UP000243073">
    <property type="component" value="Unassembled WGS sequence"/>
</dbReference>
<keyword evidence="3" id="KW-1185">Reference proteome</keyword>
<dbReference type="EMBL" id="MDKE01000014">
    <property type="protein sequence ID" value="OIN11021.1"/>
    <property type="molecule type" value="Genomic_DNA"/>
</dbReference>
<accession>A0A1J4QE21</accession>